<comment type="subcellular location">
    <subcellularLocation>
        <location evidence="1">Membrane</location>
        <topology evidence="1">Multi-pass membrane protein</topology>
    </subcellularLocation>
</comment>
<feature type="transmembrane region" description="Helical" evidence="6">
    <location>
        <begin position="58"/>
        <end position="79"/>
    </location>
</feature>
<gene>
    <name evidence="8" type="ORF">O4J56_10625</name>
</gene>
<protein>
    <submittedName>
        <fullName evidence="8">EamA family transporter</fullName>
    </submittedName>
</protein>
<evidence type="ECO:0000256" key="1">
    <source>
        <dbReference type="ARBA" id="ARBA00004141"/>
    </source>
</evidence>
<dbReference type="EMBL" id="JAQFWQ010000023">
    <property type="protein sequence ID" value="MDA2811091.1"/>
    <property type="molecule type" value="Genomic_DNA"/>
</dbReference>
<dbReference type="RefSeq" id="WP_270685556.1">
    <property type="nucleotide sequence ID" value="NZ_JAQFWQ010000023.1"/>
</dbReference>
<accession>A0ABT4U2A9</accession>
<sequence>MPSTSPGASARAASSASSAAPARRGLALLAAAGVLWGMGGPAGHLLQSAGVAPLAVATYRLLIAGLLISAFLAATGALRRLPRSRAFAVRLAANAVLHAVFQLLYFASLALIPVGLATLVKIGSVPVFVAVGVCLLARRRPGARLAVSVLPAVAGLALLAGFPSVDASPARLAAGLACALGAGLAFSMMTLVNRRPVEGLPPLVNVGLGMLAGSLLLLPAGLAAGMAVPARPDTLALLAFLGLVPTVLAYLAYFRGLQSASDAGAAVGTLAEPMTAAVLSALFLGERMTVPGLVGTALLAVSMSAEPVMDAVRRRLRR</sequence>
<keyword evidence="4 6" id="KW-1133">Transmembrane helix</keyword>
<keyword evidence="5 6" id="KW-0472">Membrane</keyword>
<keyword evidence="3 6" id="KW-0812">Transmembrane</keyword>
<dbReference type="InterPro" id="IPR000620">
    <property type="entry name" value="EamA_dom"/>
</dbReference>
<dbReference type="SUPFAM" id="SSF103481">
    <property type="entry name" value="Multidrug resistance efflux transporter EmrE"/>
    <property type="match status" value="2"/>
</dbReference>
<dbReference type="InterPro" id="IPR037185">
    <property type="entry name" value="EmrE-like"/>
</dbReference>
<name>A0ABT4U2A9_9ACTN</name>
<keyword evidence="9" id="KW-1185">Reference proteome</keyword>
<feature type="transmembrane region" description="Helical" evidence="6">
    <location>
        <begin position="171"/>
        <end position="191"/>
    </location>
</feature>
<feature type="transmembrane region" description="Helical" evidence="6">
    <location>
        <begin position="91"/>
        <end position="112"/>
    </location>
</feature>
<feature type="transmembrane region" description="Helical" evidence="6">
    <location>
        <begin position="234"/>
        <end position="253"/>
    </location>
</feature>
<dbReference type="Pfam" id="PF00892">
    <property type="entry name" value="EamA"/>
    <property type="match status" value="2"/>
</dbReference>
<evidence type="ECO:0000259" key="7">
    <source>
        <dbReference type="Pfam" id="PF00892"/>
    </source>
</evidence>
<dbReference type="PANTHER" id="PTHR32322">
    <property type="entry name" value="INNER MEMBRANE TRANSPORTER"/>
    <property type="match status" value="1"/>
</dbReference>
<feature type="transmembrane region" description="Helical" evidence="6">
    <location>
        <begin position="118"/>
        <end position="138"/>
    </location>
</feature>
<organism evidence="8 9">
    <name type="scientific">Nocardiopsis endophytica</name>
    <dbReference type="NCBI Taxonomy" id="3018445"/>
    <lineage>
        <taxon>Bacteria</taxon>
        <taxon>Bacillati</taxon>
        <taxon>Actinomycetota</taxon>
        <taxon>Actinomycetes</taxon>
        <taxon>Streptosporangiales</taxon>
        <taxon>Nocardiopsidaceae</taxon>
        <taxon>Nocardiopsis</taxon>
    </lineage>
</organism>
<feature type="transmembrane region" description="Helical" evidence="6">
    <location>
        <begin position="203"/>
        <end position="228"/>
    </location>
</feature>
<feature type="domain" description="EamA" evidence="7">
    <location>
        <begin position="24"/>
        <end position="159"/>
    </location>
</feature>
<comment type="caution">
    <text evidence="8">The sequence shown here is derived from an EMBL/GenBank/DDBJ whole genome shotgun (WGS) entry which is preliminary data.</text>
</comment>
<evidence type="ECO:0000313" key="8">
    <source>
        <dbReference type="EMBL" id="MDA2811091.1"/>
    </source>
</evidence>
<evidence type="ECO:0000313" key="9">
    <source>
        <dbReference type="Proteomes" id="UP001527866"/>
    </source>
</evidence>
<proteinExistence type="inferred from homology"/>
<dbReference type="Proteomes" id="UP001527866">
    <property type="component" value="Unassembled WGS sequence"/>
</dbReference>
<evidence type="ECO:0000256" key="5">
    <source>
        <dbReference type="ARBA" id="ARBA00023136"/>
    </source>
</evidence>
<comment type="similarity">
    <text evidence="2">Belongs to the EamA transporter family.</text>
</comment>
<feature type="domain" description="EamA" evidence="7">
    <location>
        <begin position="175"/>
        <end position="302"/>
    </location>
</feature>
<evidence type="ECO:0000256" key="6">
    <source>
        <dbReference type="SAM" id="Phobius"/>
    </source>
</evidence>
<evidence type="ECO:0000256" key="3">
    <source>
        <dbReference type="ARBA" id="ARBA00022692"/>
    </source>
</evidence>
<dbReference type="PANTHER" id="PTHR32322:SF2">
    <property type="entry name" value="EAMA DOMAIN-CONTAINING PROTEIN"/>
    <property type="match status" value="1"/>
</dbReference>
<evidence type="ECO:0000256" key="4">
    <source>
        <dbReference type="ARBA" id="ARBA00022989"/>
    </source>
</evidence>
<evidence type="ECO:0000256" key="2">
    <source>
        <dbReference type="ARBA" id="ARBA00007362"/>
    </source>
</evidence>
<dbReference type="InterPro" id="IPR050638">
    <property type="entry name" value="AA-Vitamin_Transporters"/>
</dbReference>
<reference evidence="8 9" key="1">
    <citation type="submission" date="2023-01" db="EMBL/GenBank/DDBJ databases">
        <title>Draft genome sequence of Nocardiopsis sp. RSe5-2 isolated from halophytes.</title>
        <authorList>
            <person name="Duangmal K."/>
            <person name="Chantavorakit T."/>
        </authorList>
    </citation>
    <scope>NUCLEOTIDE SEQUENCE [LARGE SCALE GENOMIC DNA]</scope>
    <source>
        <strain evidence="8 9">RSe5-2</strain>
    </source>
</reference>
<feature type="transmembrane region" description="Helical" evidence="6">
    <location>
        <begin position="145"/>
        <end position="165"/>
    </location>
</feature>